<proteinExistence type="predicted"/>
<evidence type="ECO:0000313" key="6">
    <source>
        <dbReference type="Proteomes" id="UP000663833"/>
    </source>
</evidence>
<dbReference type="AlphaFoldDB" id="A0A817SPC9"/>
<gene>
    <name evidence="5" type="ORF">FME351_LOCUS26707</name>
    <name evidence="4" type="ORF">LUA448_LOCUS7696</name>
</gene>
<dbReference type="PROSITE" id="PS50060">
    <property type="entry name" value="MAM_2"/>
    <property type="match status" value="1"/>
</dbReference>
<evidence type="ECO:0000256" key="2">
    <source>
        <dbReference type="SAM" id="SignalP"/>
    </source>
</evidence>
<accession>A0A817SPC9</accession>
<sequence>MLRQVAIFLIVHSYVILISSQVLLECNFDNSSLVANCFTTLMLTVPTLGTIDKDPPISPFSDVTSTTKPTENGELCKLPYRVDSYTWDMYFCNKGFCPTATSPNSKCALGQFAHVRLFETEVYSVPLKAGTGGINGIDDQCIIYYYYIPKGIGIRMSIKLRKVEVDNTTEIIDYVTNSSFNRWTQRKVNYRAKKPGYMIYFDFQRLDPKAPLFGIDEISIQQGFCSDSITTTNAPTITSKEITIMQSETEILTSVSDITVKEISSIATIEQSTVITSIEPIASETTSTIMLATTMMSSTIFPVTASSATSIPNALTMTDADIIITSTSITTKMITDTSEKTTTLKVIPSETSTNIITENIELTSQTSASHLTITVADKQITSNMIQRIIILATVTPIGISGVIIFIMWFKYSVYGYKKKKSNSVEMNQVQPTSL</sequence>
<name>A0A817SPC9_9BILA</name>
<feature type="domain" description="MAM" evidence="3">
    <location>
        <begin position="140"/>
        <end position="227"/>
    </location>
</feature>
<keyword evidence="2" id="KW-0732">Signal</keyword>
<dbReference type="Gene3D" id="2.60.120.200">
    <property type="match status" value="1"/>
</dbReference>
<reference evidence="4" key="1">
    <citation type="submission" date="2021-02" db="EMBL/GenBank/DDBJ databases">
        <authorList>
            <person name="Nowell W R."/>
        </authorList>
    </citation>
    <scope>NUCLEOTIDE SEQUENCE</scope>
</reference>
<feature type="signal peptide" evidence="2">
    <location>
        <begin position="1"/>
        <end position="20"/>
    </location>
</feature>
<organism evidence="4 6">
    <name type="scientific">Rotaria socialis</name>
    <dbReference type="NCBI Taxonomy" id="392032"/>
    <lineage>
        <taxon>Eukaryota</taxon>
        <taxon>Metazoa</taxon>
        <taxon>Spiralia</taxon>
        <taxon>Gnathifera</taxon>
        <taxon>Rotifera</taxon>
        <taxon>Eurotatoria</taxon>
        <taxon>Bdelloidea</taxon>
        <taxon>Philodinida</taxon>
        <taxon>Philodinidae</taxon>
        <taxon>Rotaria</taxon>
    </lineage>
</organism>
<comment type="caution">
    <text evidence="4">The sequence shown here is derived from an EMBL/GenBank/DDBJ whole genome shotgun (WGS) entry which is preliminary data.</text>
</comment>
<dbReference type="Proteomes" id="UP000663833">
    <property type="component" value="Unassembled WGS sequence"/>
</dbReference>
<dbReference type="Proteomes" id="UP000663869">
    <property type="component" value="Unassembled WGS sequence"/>
</dbReference>
<keyword evidence="1" id="KW-1133">Transmembrane helix</keyword>
<dbReference type="GO" id="GO:0016020">
    <property type="term" value="C:membrane"/>
    <property type="evidence" value="ECO:0007669"/>
    <property type="project" value="InterPro"/>
</dbReference>
<dbReference type="EMBL" id="CAJNYU010003614">
    <property type="protein sequence ID" value="CAF3685983.1"/>
    <property type="molecule type" value="Genomic_DNA"/>
</dbReference>
<dbReference type="EMBL" id="CAJNYD010000784">
    <property type="protein sequence ID" value="CAF3296782.1"/>
    <property type="molecule type" value="Genomic_DNA"/>
</dbReference>
<evidence type="ECO:0000256" key="1">
    <source>
        <dbReference type="SAM" id="Phobius"/>
    </source>
</evidence>
<keyword evidence="1" id="KW-0812">Transmembrane</keyword>
<keyword evidence="1" id="KW-0472">Membrane</keyword>
<evidence type="ECO:0000259" key="3">
    <source>
        <dbReference type="PROSITE" id="PS50060"/>
    </source>
</evidence>
<evidence type="ECO:0000313" key="5">
    <source>
        <dbReference type="EMBL" id="CAF3685983.1"/>
    </source>
</evidence>
<dbReference type="InterPro" id="IPR000998">
    <property type="entry name" value="MAM_dom"/>
</dbReference>
<protein>
    <recommendedName>
        <fullName evidence="3">MAM domain-containing protein</fullName>
    </recommendedName>
</protein>
<evidence type="ECO:0000313" key="4">
    <source>
        <dbReference type="EMBL" id="CAF3296782.1"/>
    </source>
</evidence>
<feature type="chain" id="PRO_5035690628" description="MAM domain-containing protein" evidence="2">
    <location>
        <begin position="21"/>
        <end position="434"/>
    </location>
</feature>
<feature type="transmembrane region" description="Helical" evidence="1">
    <location>
        <begin position="388"/>
        <end position="409"/>
    </location>
</feature>